<dbReference type="AlphaFoldDB" id="W2GNV2"/>
<accession>W2GNV2</accession>
<organism evidence="1">
    <name type="scientific">Phytophthora nicotianae</name>
    <name type="common">Potato buckeye rot agent</name>
    <name type="synonym">Phytophthora parasitica</name>
    <dbReference type="NCBI Taxonomy" id="4792"/>
    <lineage>
        <taxon>Eukaryota</taxon>
        <taxon>Sar</taxon>
        <taxon>Stramenopiles</taxon>
        <taxon>Oomycota</taxon>
        <taxon>Peronosporomycetes</taxon>
        <taxon>Peronosporales</taxon>
        <taxon>Peronosporaceae</taxon>
        <taxon>Phytophthora</taxon>
    </lineage>
</organism>
<proteinExistence type="predicted"/>
<dbReference type="EMBL" id="KI680318">
    <property type="protein sequence ID" value="ETL90577.1"/>
    <property type="molecule type" value="Genomic_DNA"/>
</dbReference>
<gene>
    <name evidence="1" type="ORF">L915_10971</name>
    <name evidence="2" type="ORF">L917_10776</name>
</gene>
<reference evidence="2" key="1">
    <citation type="submission" date="2013-11" db="EMBL/GenBank/DDBJ databases">
        <title>The Genome Sequence of Phytophthora parasitica CHvinca01.</title>
        <authorList>
            <consortium name="The Broad Institute Genomics Platform"/>
            <person name="Russ C."/>
            <person name="Tyler B."/>
            <person name="Panabieres F."/>
            <person name="Shan W."/>
            <person name="Tripathy S."/>
            <person name="Grunwald N."/>
            <person name="Machado M."/>
            <person name="Johnson C.S."/>
            <person name="Arredondo F."/>
            <person name="Hong C."/>
            <person name="Coffey M."/>
            <person name="Young S.K."/>
            <person name="Zeng Q."/>
            <person name="Gargeya S."/>
            <person name="Fitzgerald M."/>
            <person name="Abouelleil A."/>
            <person name="Alvarado L."/>
            <person name="Chapman S.B."/>
            <person name="Gainer-Dewar J."/>
            <person name="Goldberg J."/>
            <person name="Griggs A."/>
            <person name="Gujja S."/>
            <person name="Hansen M."/>
            <person name="Howarth C."/>
            <person name="Imamovic A."/>
            <person name="Ireland A."/>
            <person name="Larimer J."/>
            <person name="McCowan C."/>
            <person name="Murphy C."/>
            <person name="Pearson M."/>
            <person name="Poon T.W."/>
            <person name="Priest M."/>
            <person name="Roberts A."/>
            <person name="Saif S."/>
            <person name="Shea T."/>
            <person name="Sykes S."/>
            <person name="Wortman J."/>
            <person name="Nusbaum C."/>
            <person name="Birren B."/>
        </authorList>
    </citation>
    <scope>NUCLEOTIDE SEQUENCE [LARGE SCALE GENOMIC DNA]</scope>
    <source>
        <strain evidence="2">CHvinca01</strain>
    </source>
</reference>
<dbReference type="Proteomes" id="UP000054423">
    <property type="component" value="Unassembled WGS sequence"/>
</dbReference>
<sequence>DEKVREAINEELRCQRTRMHQERYFLNKLNIVVDLETSVKEWREVAEELGVQHHMRS</sequence>
<name>W2GNV2_PHYNI</name>
<reference evidence="1" key="2">
    <citation type="submission" date="2013-11" db="EMBL/GenBank/DDBJ databases">
        <title>The Genome Sequence of Phytophthora parasitica CJ02B3.</title>
        <authorList>
            <consortium name="The Broad Institute Genomics Platform"/>
            <person name="Russ C."/>
            <person name="Tyler B."/>
            <person name="Panabieres F."/>
            <person name="Shan W."/>
            <person name="Tripathy S."/>
            <person name="Grunwald N."/>
            <person name="Machado M."/>
            <person name="Johnson C.S."/>
            <person name="Arredondo F."/>
            <person name="Hong C."/>
            <person name="Coffey M."/>
            <person name="Young S.K."/>
            <person name="Zeng Q."/>
            <person name="Gargeya S."/>
            <person name="Fitzgerald M."/>
            <person name="Abouelleil A."/>
            <person name="Alvarado L."/>
            <person name="Chapman S.B."/>
            <person name="Gainer-Dewar J."/>
            <person name="Goldberg J."/>
            <person name="Griggs A."/>
            <person name="Gujja S."/>
            <person name="Hansen M."/>
            <person name="Howarth C."/>
            <person name="Imamovic A."/>
            <person name="Ireland A."/>
            <person name="Larimer J."/>
            <person name="McCowan C."/>
            <person name="Murphy C."/>
            <person name="Pearson M."/>
            <person name="Poon T.W."/>
            <person name="Priest M."/>
            <person name="Roberts A."/>
            <person name="Saif S."/>
            <person name="Shea T."/>
            <person name="Sykes S."/>
            <person name="Wortman J."/>
            <person name="Nusbaum C."/>
            <person name="Birren B."/>
        </authorList>
    </citation>
    <scope>NUCLEOTIDE SEQUENCE [LARGE SCALE GENOMIC DNA]</scope>
    <source>
        <strain evidence="1">CJ02B3</strain>
    </source>
</reference>
<dbReference type="Proteomes" id="UP000053236">
    <property type="component" value="Unassembled WGS sequence"/>
</dbReference>
<evidence type="ECO:0000313" key="2">
    <source>
        <dbReference type="EMBL" id="ETL90577.1"/>
    </source>
</evidence>
<evidence type="ECO:0000313" key="1">
    <source>
        <dbReference type="EMBL" id="ETK84005.1"/>
    </source>
</evidence>
<dbReference type="EMBL" id="KI686919">
    <property type="protein sequence ID" value="ETK84005.1"/>
    <property type="molecule type" value="Genomic_DNA"/>
</dbReference>
<protein>
    <submittedName>
        <fullName evidence="1">Uncharacterized protein</fullName>
    </submittedName>
</protein>
<feature type="non-terminal residue" evidence="1">
    <location>
        <position position="1"/>
    </location>
</feature>